<proteinExistence type="predicted"/>
<organism evidence="2 3">
    <name type="scientific">Camelimonas lactis</name>
    <dbReference type="NCBI Taxonomy" id="659006"/>
    <lineage>
        <taxon>Bacteria</taxon>
        <taxon>Pseudomonadati</taxon>
        <taxon>Pseudomonadota</taxon>
        <taxon>Alphaproteobacteria</taxon>
        <taxon>Hyphomicrobiales</taxon>
        <taxon>Chelatococcaceae</taxon>
        <taxon>Camelimonas</taxon>
    </lineage>
</organism>
<keyword evidence="3" id="KW-1185">Reference proteome</keyword>
<feature type="chain" id="PRO_5020582593" evidence="1">
    <location>
        <begin position="20"/>
        <end position="131"/>
    </location>
</feature>
<dbReference type="RefSeq" id="WP_132010857.1">
    <property type="nucleotide sequence ID" value="NZ_JBHUNN010000002.1"/>
</dbReference>
<evidence type="ECO:0000313" key="3">
    <source>
        <dbReference type="Proteomes" id="UP000294881"/>
    </source>
</evidence>
<evidence type="ECO:0000313" key="2">
    <source>
        <dbReference type="EMBL" id="TCO07550.1"/>
    </source>
</evidence>
<protein>
    <submittedName>
        <fullName evidence="2">Uncharacterized protein</fullName>
    </submittedName>
</protein>
<reference evidence="2 3" key="1">
    <citation type="submission" date="2019-03" db="EMBL/GenBank/DDBJ databases">
        <title>Genomic Encyclopedia of Type Strains, Phase IV (KMG-IV): sequencing the most valuable type-strain genomes for metagenomic binning, comparative biology and taxonomic classification.</title>
        <authorList>
            <person name="Goeker M."/>
        </authorList>
    </citation>
    <scope>NUCLEOTIDE SEQUENCE [LARGE SCALE GENOMIC DNA]</scope>
    <source>
        <strain evidence="2 3">DSM 22958</strain>
    </source>
</reference>
<feature type="signal peptide" evidence="1">
    <location>
        <begin position="1"/>
        <end position="19"/>
    </location>
</feature>
<keyword evidence="1" id="KW-0732">Signal</keyword>
<sequence>MRRLAIILGVIVACGSANAETSVATDEFIAMLKIGKIASDLGLDYGYWMTAGECERPLPAELLSFLKARIRENEAKLPKERQEEKWRDAWGTKLVASAAGCKTVTQALERDHKRHLELEKQGKIVPPKPDF</sequence>
<accession>A0A4R2GI60</accession>
<gene>
    <name evidence="2" type="ORF">EV666_1317</name>
</gene>
<evidence type="ECO:0000256" key="1">
    <source>
        <dbReference type="SAM" id="SignalP"/>
    </source>
</evidence>
<dbReference type="AlphaFoldDB" id="A0A4R2GI60"/>
<name>A0A4R2GI60_9HYPH</name>
<comment type="caution">
    <text evidence="2">The sequence shown here is derived from an EMBL/GenBank/DDBJ whole genome shotgun (WGS) entry which is preliminary data.</text>
</comment>
<dbReference type="EMBL" id="SLWL01000031">
    <property type="protein sequence ID" value="TCO07550.1"/>
    <property type="molecule type" value="Genomic_DNA"/>
</dbReference>
<dbReference type="Proteomes" id="UP000294881">
    <property type="component" value="Unassembled WGS sequence"/>
</dbReference>